<comment type="caution">
    <text evidence="1">The sequence shown here is derived from an EMBL/GenBank/DDBJ whole genome shotgun (WGS) entry which is preliminary data.</text>
</comment>
<dbReference type="NCBIfam" id="TIGR02436">
    <property type="entry name" value="four helix bundle protein"/>
    <property type="match status" value="1"/>
</dbReference>
<name>A0A2D0N0I8_FLAN2</name>
<keyword evidence="2" id="KW-1185">Reference proteome</keyword>
<evidence type="ECO:0000313" key="1">
    <source>
        <dbReference type="EMBL" id="PHN01876.1"/>
    </source>
</evidence>
<dbReference type="SUPFAM" id="SSF158446">
    <property type="entry name" value="IVS-encoded protein-like"/>
    <property type="match status" value="1"/>
</dbReference>
<gene>
    <name evidence="1" type="ORF">CRP01_35155</name>
</gene>
<dbReference type="Pfam" id="PF05635">
    <property type="entry name" value="23S_rRNA_IVP"/>
    <property type="match status" value="1"/>
</dbReference>
<organism evidence="1 2">
    <name type="scientific">Flavilitoribacter nigricans (strain ATCC 23147 / DSM 23189 / NBRC 102662 / NCIMB 1420 / SS-2)</name>
    <name type="common">Lewinella nigricans</name>
    <dbReference type="NCBI Taxonomy" id="1122177"/>
    <lineage>
        <taxon>Bacteria</taxon>
        <taxon>Pseudomonadati</taxon>
        <taxon>Bacteroidota</taxon>
        <taxon>Saprospiria</taxon>
        <taxon>Saprospirales</taxon>
        <taxon>Lewinellaceae</taxon>
        <taxon>Flavilitoribacter</taxon>
    </lineage>
</organism>
<sequence>MSERNNPVLEKSFAFAVRIVKLYKYMMEEKREFTLAKQVLRSGTSVGANIEEAVGGYTKKDFRAKMSIAYKEVRETKYWLRLLKETEYLSPEQFESLHADAEEIARMLFRIIESSKS</sequence>
<protein>
    <submittedName>
        <fullName evidence="1">Four helix bundle protein</fullName>
    </submittedName>
</protein>
<reference evidence="1 2" key="1">
    <citation type="submission" date="2017-10" db="EMBL/GenBank/DDBJ databases">
        <title>The draft genome sequence of Lewinella nigricans NBRC 102662.</title>
        <authorList>
            <person name="Wang K."/>
        </authorList>
    </citation>
    <scope>NUCLEOTIDE SEQUENCE [LARGE SCALE GENOMIC DNA]</scope>
    <source>
        <strain evidence="1 2">NBRC 102662</strain>
    </source>
</reference>
<dbReference type="AlphaFoldDB" id="A0A2D0N0I8"/>
<dbReference type="OrthoDB" id="285993at2"/>
<dbReference type="PANTHER" id="PTHR38471">
    <property type="entry name" value="FOUR HELIX BUNDLE PROTEIN"/>
    <property type="match status" value="1"/>
</dbReference>
<evidence type="ECO:0000313" key="2">
    <source>
        <dbReference type="Proteomes" id="UP000223913"/>
    </source>
</evidence>
<accession>A0A2D0N0I8</accession>
<dbReference type="PIRSF" id="PIRSF035652">
    <property type="entry name" value="CHP02436"/>
    <property type="match status" value="1"/>
</dbReference>
<dbReference type="PANTHER" id="PTHR38471:SF2">
    <property type="entry name" value="FOUR HELIX BUNDLE PROTEIN"/>
    <property type="match status" value="1"/>
</dbReference>
<proteinExistence type="predicted"/>
<dbReference type="Proteomes" id="UP000223913">
    <property type="component" value="Unassembled WGS sequence"/>
</dbReference>
<dbReference type="InterPro" id="IPR036583">
    <property type="entry name" value="23S_rRNA_IVS_sf"/>
</dbReference>
<dbReference type="InterPro" id="IPR012657">
    <property type="entry name" value="23S_rRNA-intervening_sequence"/>
</dbReference>
<dbReference type="RefSeq" id="WP_099154766.1">
    <property type="nucleotide sequence ID" value="NZ_PDUD01000048.1"/>
</dbReference>
<dbReference type="Gene3D" id="1.20.1440.60">
    <property type="entry name" value="23S rRNA-intervening sequence"/>
    <property type="match status" value="1"/>
</dbReference>
<dbReference type="EMBL" id="PDUD01000048">
    <property type="protein sequence ID" value="PHN01876.1"/>
    <property type="molecule type" value="Genomic_DNA"/>
</dbReference>